<feature type="compositionally biased region" description="Basic and acidic residues" evidence="1">
    <location>
        <begin position="229"/>
        <end position="256"/>
    </location>
</feature>
<dbReference type="AlphaFoldDB" id="A0A9P0CAZ3"/>
<organism evidence="3 4">
    <name type="scientific">Bemisia tabaci</name>
    <name type="common">Sweetpotato whitefly</name>
    <name type="synonym">Aleurodes tabaci</name>
    <dbReference type="NCBI Taxonomy" id="7038"/>
    <lineage>
        <taxon>Eukaryota</taxon>
        <taxon>Metazoa</taxon>
        <taxon>Ecdysozoa</taxon>
        <taxon>Arthropoda</taxon>
        <taxon>Hexapoda</taxon>
        <taxon>Insecta</taxon>
        <taxon>Pterygota</taxon>
        <taxon>Neoptera</taxon>
        <taxon>Paraneoptera</taxon>
        <taxon>Hemiptera</taxon>
        <taxon>Sternorrhyncha</taxon>
        <taxon>Aleyrodoidea</taxon>
        <taxon>Aleyrodidae</taxon>
        <taxon>Aleyrodinae</taxon>
        <taxon>Bemisia</taxon>
    </lineage>
</organism>
<protein>
    <submittedName>
        <fullName evidence="3">Uncharacterized protein</fullName>
    </submittedName>
</protein>
<feature type="compositionally biased region" description="Polar residues" evidence="1">
    <location>
        <begin position="155"/>
        <end position="167"/>
    </location>
</feature>
<evidence type="ECO:0000313" key="4">
    <source>
        <dbReference type="Proteomes" id="UP001152759"/>
    </source>
</evidence>
<feature type="compositionally biased region" description="Basic residues" evidence="1">
    <location>
        <begin position="188"/>
        <end position="197"/>
    </location>
</feature>
<gene>
    <name evidence="3" type="ORF">BEMITA_LOCUS9210</name>
</gene>
<feature type="region of interest" description="Disordered" evidence="1">
    <location>
        <begin position="75"/>
        <end position="118"/>
    </location>
</feature>
<dbReference type="Proteomes" id="UP001152759">
    <property type="component" value="Chromosome 5"/>
</dbReference>
<evidence type="ECO:0000256" key="1">
    <source>
        <dbReference type="SAM" id="MobiDB-lite"/>
    </source>
</evidence>
<name>A0A9P0CAZ3_BEMTA</name>
<keyword evidence="4" id="KW-1185">Reference proteome</keyword>
<feature type="compositionally biased region" description="Basic residues" evidence="1">
    <location>
        <begin position="75"/>
        <end position="94"/>
    </location>
</feature>
<feature type="region of interest" description="Disordered" evidence="1">
    <location>
        <begin position="152"/>
        <end position="256"/>
    </location>
</feature>
<reference evidence="3" key="1">
    <citation type="submission" date="2021-12" db="EMBL/GenBank/DDBJ databases">
        <authorList>
            <person name="King R."/>
        </authorList>
    </citation>
    <scope>NUCLEOTIDE SEQUENCE</scope>
</reference>
<dbReference type="KEGG" id="btab:109037302"/>
<keyword evidence="2" id="KW-0732">Signal</keyword>
<feature type="signal peptide" evidence="2">
    <location>
        <begin position="1"/>
        <end position="19"/>
    </location>
</feature>
<dbReference type="EMBL" id="OU963866">
    <property type="protein sequence ID" value="CAH0772621.1"/>
    <property type="molecule type" value="Genomic_DNA"/>
</dbReference>
<sequence>MTRLFILQVLLFFESSLWAKGDDASEEPSHDRIILHIPIPITTLKHTHAVFKITENGGKKTHGLELYQPKQQHLYTHHHKGSGNRDHKRGSRKGSKQDSTTSKNSAKHAKKENHSQDKAAEEFFHYLNTRFDEAPEKQLPRDRNEELFNRYFRTNAKSNQDTKVSSKTNHKTPRKPTKHDHHSSSRPGRSRHSNHYRSKPEQGRSKKAHKSHSSTSNRNKNSYRGRIHKYPEKYSDDHNIFDHDHGPDDSHESDEKVRLAENDNHDFDFQSEDDSFNLEPVDGEKPRVTIKTILPKLQPNWADEGLISPFALNDVLFKDKKYNKKVFKELGWYPLFLPYEVQEDQEKKK</sequence>
<feature type="chain" id="PRO_5040342715" evidence="2">
    <location>
        <begin position="20"/>
        <end position="349"/>
    </location>
</feature>
<accession>A0A9P0CAZ3</accession>
<evidence type="ECO:0000313" key="3">
    <source>
        <dbReference type="EMBL" id="CAH0772621.1"/>
    </source>
</evidence>
<evidence type="ECO:0000256" key="2">
    <source>
        <dbReference type="SAM" id="SignalP"/>
    </source>
</evidence>
<feature type="compositionally biased region" description="Basic residues" evidence="1">
    <location>
        <begin position="168"/>
        <end position="181"/>
    </location>
</feature>
<proteinExistence type="predicted"/>